<comment type="similarity">
    <text evidence="2">Belongs to the peptidase C1 family.</text>
</comment>
<dbReference type="InterPro" id="IPR038765">
    <property type="entry name" value="Papain-like_cys_pep_sf"/>
</dbReference>
<evidence type="ECO:0000256" key="9">
    <source>
        <dbReference type="ARBA" id="ARBA00023157"/>
    </source>
</evidence>
<feature type="domain" description="Peptidase C1A papain C-terminal" evidence="11">
    <location>
        <begin position="67"/>
        <end position="308"/>
    </location>
</feature>
<dbReference type="OrthoDB" id="190265at2759"/>
<dbReference type="RefSeq" id="XP_038069220.1">
    <property type="nucleotide sequence ID" value="XM_038213292.1"/>
</dbReference>
<comment type="catalytic activity">
    <reaction evidence="1">
        <text>Release of C-terminal amino acid residues with broad specificity, but lacks action on C-terminal proline. Shows weak endopeptidase activity.</text>
        <dbReference type="EC" id="3.4.18.1"/>
    </reaction>
</comment>
<sequence>MTVCHQSETYSLRLLRMYSSISLAILLFVGCAYAELDSPCFRPEFNQKFKEVRTYPRPHWDVSPDDLPTAWDWRNVNGVNYASTTRNQHIPQYCGSCWSMGTTSSMADRINIKRKGAFPSAYLSPQNVIDCGNAGSCDGGGDLGVYAYAKSHGIPDETCNNYQAKNQDCKPFNQCGTCTTFGECAAINAANYTVWKVADYGSLNGRAKMMAEIHKNGPISCGIDATKKLQQFRGGRIYEEYNPTPGIDHIVAVAGWGVENSTEFWIVRNSWGEPWGEQGWFRIVTSQYKGGKGDDYNLAIEKSCSFGDVIVN</sequence>
<dbReference type="SUPFAM" id="SSF54001">
    <property type="entry name" value="Cysteine proteinases"/>
    <property type="match status" value="1"/>
</dbReference>
<dbReference type="GO" id="GO:0016807">
    <property type="term" value="F:cysteine-type carboxypeptidase activity"/>
    <property type="evidence" value="ECO:0007669"/>
    <property type="project" value="UniProtKB-EC"/>
</dbReference>
<evidence type="ECO:0000256" key="4">
    <source>
        <dbReference type="ARBA" id="ARBA00022670"/>
    </source>
</evidence>
<proteinExistence type="inferred from homology"/>
<dbReference type="InterPro" id="IPR033157">
    <property type="entry name" value="CTSZ"/>
</dbReference>
<organism evidence="12 13">
    <name type="scientific">Patiria miniata</name>
    <name type="common">Bat star</name>
    <name type="synonym">Asterina miniata</name>
    <dbReference type="NCBI Taxonomy" id="46514"/>
    <lineage>
        <taxon>Eukaryota</taxon>
        <taxon>Metazoa</taxon>
        <taxon>Echinodermata</taxon>
        <taxon>Eleutherozoa</taxon>
        <taxon>Asterozoa</taxon>
        <taxon>Asteroidea</taxon>
        <taxon>Valvatacea</taxon>
        <taxon>Valvatida</taxon>
        <taxon>Asterinidae</taxon>
        <taxon>Patiria</taxon>
    </lineage>
</organism>
<evidence type="ECO:0000313" key="12">
    <source>
        <dbReference type="EnsemblMetazoa" id="XP_038069220.1"/>
    </source>
</evidence>
<evidence type="ECO:0000256" key="1">
    <source>
        <dbReference type="ARBA" id="ARBA00001594"/>
    </source>
</evidence>
<dbReference type="AlphaFoldDB" id="A0A914AYJ0"/>
<keyword evidence="9" id="KW-1015">Disulfide bond</keyword>
<keyword evidence="7" id="KW-0788">Thiol protease</keyword>
<dbReference type="GeneID" id="119738405"/>
<protein>
    <recommendedName>
        <fullName evidence="3">cathepsin X</fullName>
        <ecNumber evidence="3">3.4.18.1</ecNumber>
    </recommendedName>
</protein>
<dbReference type="InterPro" id="IPR013128">
    <property type="entry name" value="Peptidase_C1A"/>
</dbReference>
<dbReference type="EnsemblMetazoa" id="XM_038213292.1">
    <property type="protein sequence ID" value="XP_038069220.1"/>
    <property type="gene ID" value="LOC119738405"/>
</dbReference>
<evidence type="ECO:0000313" key="13">
    <source>
        <dbReference type="Proteomes" id="UP000887568"/>
    </source>
</evidence>
<evidence type="ECO:0000256" key="5">
    <source>
        <dbReference type="ARBA" id="ARBA00022729"/>
    </source>
</evidence>
<evidence type="ECO:0000256" key="6">
    <source>
        <dbReference type="ARBA" id="ARBA00022801"/>
    </source>
</evidence>
<evidence type="ECO:0000256" key="8">
    <source>
        <dbReference type="ARBA" id="ARBA00023145"/>
    </source>
</evidence>
<keyword evidence="10" id="KW-0325">Glycoprotein</keyword>
<dbReference type="CDD" id="cd02698">
    <property type="entry name" value="Peptidase_C1A_CathepsinX"/>
    <property type="match status" value="1"/>
</dbReference>
<dbReference type="OMA" id="QSWDWRN"/>
<keyword evidence="8" id="KW-0865">Zymogen</keyword>
<dbReference type="PANTHER" id="PTHR12411">
    <property type="entry name" value="CYSTEINE PROTEASE FAMILY C1-RELATED"/>
    <property type="match status" value="1"/>
</dbReference>
<evidence type="ECO:0000256" key="7">
    <source>
        <dbReference type="ARBA" id="ARBA00022807"/>
    </source>
</evidence>
<dbReference type="EC" id="3.4.18.1" evidence="3"/>
<name>A0A914AYJ0_PATMI</name>
<dbReference type="FunFam" id="3.90.70.10:FF:000060">
    <property type="entry name" value="Cathepsin Z"/>
    <property type="match status" value="1"/>
</dbReference>
<dbReference type="SMART" id="SM00645">
    <property type="entry name" value="Pept_C1"/>
    <property type="match status" value="1"/>
</dbReference>
<reference evidence="12" key="1">
    <citation type="submission" date="2022-11" db="UniProtKB">
        <authorList>
            <consortium name="EnsemblMetazoa"/>
        </authorList>
    </citation>
    <scope>IDENTIFICATION</scope>
</reference>
<dbReference type="Proteomes" id="UP000887568">
    <property type="component" value="Unplaced"/>
</dbReference>
<keyword evidence="6" id="KW-0378">Hydrolase</keyword>
<dbReference type="InterPro" id="IPR000668">
    <property type="entry name" value="Peptidase_C1A_C"/>
</dbReference>
<dbReference type="PROSITE" id="PS00640">
    <property type="entry name" value="THIOL_PROTEASE_ASN"/>
    <property type="match status" value="1"/>
</dbReference>
<evidence type="ECO:0000256" key="2">
    <source>
        <dbReference type="ARBA" id="ARBA00008455"/>
    </source>
</evidence>
<dbReference type="GO" id="GO:0006508">
    <property type="term" value="P:proteolysis"/>
    <property type="evidence" value="ECO:0007669"/>
    <property type="project" value="UniProtKB-KW"/>
</dbReference>
<keyword evidence="5" id="KW-0732">Signal</keyword>
<evidence type="ECO:0000259" key="11">
    <source>
        <dbReference type="SMART" id="SM00645"/>
    </source>
</evidence>
<evidence type="ECO:0000256" key="10">
    <source>
        <dbReference type="ARBA" id="ARBA00023180"/>
    </source>
</evidence>
<dbReference type="Pfam" id="PF00112">
    <property type="entry name" value="Peptidase_C1"/>
    <property type="match status" value="1"/>
</dbReference>
<accession>A0A914AYJ0</accession>
<dbReference type="Gene3D" id="3.90.70.10">
    <property type="entry name" value="Cysteine proteinases"/>
    <property type="match status" value="1"/>
</dbReference>
<dbReference type="InterPro" id="IPR025661">
    <property type="entry name" value="Pept_asp_AS"/>
</dbReference>
<keyword evidence="4" id="KW-0645">Protease</keyword>
<keyword evidence="13" id="KW-1185">Reference proteome</keyword>
<evidence type="ECO:0000256" key="3">
    <source>
        <dbReference type="ARBA" id="ARBA00012516"/>
    </source>
</evidence>